<dbReference type="Proteomes" id="UP000824533">
    <property type="component" value="Linkage Group LG03"/>
</dbReference>
<protein>
    <submittedName>
        <fullName evidence="1">Uncharacterized protein</fullName>
    </submittedName>
</protein>
<keyword evidence="2" id="KW-1185">Reference proteome</keyword>
<organism evidence="1 2">
    <name type="scientific">Dendrolimus kikuchii</name>
    <dbReference type="NCBI Taxonomy" id="765133"/>
    <lineage>
        <taxon>Eukaryota</taxon>
        <taxon>Metazoa</taxon>
        <taxon>Ecdysozoa</taxon>
        <taxon>Arthropoda</taxon>
        <taxon>Hexapoda</taxon>
        <taxon>Insecta</taxon>
        <taxon>Pterygota</taxon>
        <taxon>Neoptera</taxon>
        <taxon>Endopterygota</taxon>
        <taxon>Lepidoptera</taxon>
        <taxon>Glossata</taxon>
        <taxon>Ditrysia</taxon>
        <taxon>Bombycoidea</taxon>
        <taxon>Lasiocampidae</taxon>
        <taxon>Dendrolimus</taxon>
    </lineage>
</organism>
<evidence type="ECO:0000313" key="2">
    <source>
        <dbReference type="Proteomes" id="UP000824533"/>
    </source>
</evidence>
<evidence type="ECO:0000313" key="1">
    <source>
        <dbReference type="EMBL" id="KAJ0182693.1"/>
    </source>
</evidence>
<proteinExistence type="predicted"/>
<accession>A0ACC1DFI8</accession>
<comment type="caution">
    <text evidence="1">The sequence shown here is derived from an EMBL/GenBank/DDBJ whole genome shotgun (WGS) entry which is preliminary data.</text>
</comment>
<name>A0ACC1DFI8_9NEOP</name>
<gene>
    <name evidence="1" type="ORF">K1T71_002062</name>
</gene>
<dbReference type="EMBL" id="CM034389">
    <property type="protein sequence ID" value="KAJ0182693.1"/>
    <property type="molecule type" value="Genomic_DNA"/>
</dbReference>
<sequence length="317" mass="35978">MVFYFVSLFPFTMYSASGASRAAGVGSSADGLDASKTRGADGIDVEAERRKREAEEERKKQDENAALGDDDERRRRREEEERRLLEAERRKRAAKGSEFDAEREQCMAILHTQLRARGGDTLYKQPNTELSHAQASEWLQKPPMKVDKSVKESADTARLSKKFERKLHALVSKVTPEEQYDTMQDYKTLVRDVLISEMQKRGNEILIEVDGAAETFFFAAQRLKKTKTLETKEPCNQVAYYVTKKLEDMIRCRSMARKLTATMKDHIKDAADYLSELVTKPDEYIEAYVSLLGEMEAAGDSLLIEGDISKSYKDAAA</sequence>
<reference evidence="1 2" key="1">
    <citation type="journal article" date="2021" name="Front. Genet.">
        <title>Chromosome-Level Genome Assembly Reveals Significant Gene Expansion in the Toll and IMD Signaling Pathways of Dendrolimus kikuchii.</title>
        <authorList>
            <person name="Zhou J."/>
            <person name="Wu P."/>
            <person name="Xiong Z."/>
            <person name="Liu N."/>
            <person name="Zhao N."/>
            <person name="Ji M."/>
            <person name="Qiu Y."/>
            <person name="Yang B."/>
        </authorList>
    </citation>
    <scope>NUCLEOTIDE SEQUENCE [LARGE SCALE GENOMIC DNA]</scope>
    <source>
        <strain evidence="1">Ann1</strain>
    </source>
</reference>